<gene>
    <name evidence="2" type="ORF">A2121_00815</name>
</gene>
<dbReference type="EMBL" id="MFTD01000035">
    <property type="protein sequence ID" value="OGI45929.1"/>
    <property type="molecule type" value="Genomic_DNA"/>
</dbReference>
<accession>A0A1F6TLG6</accession>
<dbReference type="AlphaFoldDB" id="A0A1F6TLG6"/>
<feature type="transmembrane region" description="Helical" evidence="1">
    <location>
        <begin position="104"/>
        <end position="128"/>
    </location>
</feature>
<feature type="transmembrane region" description="Helical" evidence="1">
    <location>
        <begin position="21"/>
        <end position="44"/>
    </location>
</feature>
<name>A0A1F6TLG6_9BACT</name>
<keyword evidence="1" id="KW-1133">Transmembrane helix</keyword>
<keyword evidence="1" id="KW-0472">Membrane</keyword>
<proteinExistence type="predicted"/>
<evidence type="ECO:0000256" key="1">
    <source>
        <dbReference type="SAM" id="Phobius"/>
    </source>
</evidence>
<comment type="caution">
    <text evidence="2">The sequence shown here is derived from an EMBL/GenBank/DDBJ whole genome shotgun (WGS) entry which is preliminary data.</text>
</comment>
<reference evidence="2 3" key="1">
    <citation type="journal article" date="2016" name="Nat. Commun.">
        <title>Thousands of microbial genomes shed light on interconnected biogeochemical processes in an aquifer system.</title>
        <authorList>
            <person name="Anantharaman K."/>
            <person name="Brown C.T."/>
            <person name="Hug L.A."/>
            <person name="Sharon I."/>
            <person name="Castelle C.J."/>
            <person name="Probst A.J."/>
            <person name="Thomas B.C."/>
            <person name="Singh A."/>
            <person name="Wilkins M.J."/>
            <person name="Karaoz U."/>
            <person name="Brodie E.L."/>
            <person name="Williams K.H."/>
            <person name="Hubbard S.S."/>
            <person name="Banfield J.F."/>
        </authorList>
    </citation>
    <scope>NUCLEOTIDE SEQUENCE [LARGE SCALE GENOMIC DNA]</scope>
</reference>
<sequence length="135" mass="14558">MKNVGSQVLEMLPQNSKSTTGMKGMILGIINFLLSFIVVFSMIFGGSLGDSIYSIYLSLEKSLRPIFGMNDFGWIFASIPIILAILSVRYGIRGLREKPISKFSITSIVLGAIALIPIVIIGLLALLFSGGMGIL</sequence>
<evidence type="ECO:0000313" key="3">
    <source>
        <dbReference type="Proteomes" id="UP000176484"/>
    </source>
</evidence>
<organism evidence="2 3">
    <name type="scientific">Candidatus Nomurabacteria bacterium GWB1_40_6</name>
    <dbReference type="NCBI Taxonomy" id="1801727"/>
    <lineage>
        <taxon>Bacteria</taxon>
        <taxon>Candidatus Nomuraibacteriota</taxon>
    </lineage>
</organism>
<keyword evidence="1" id="KW-0812">Transmembrane</keyword>
<protein>
    <submittedName>
        <fullName evidence="2">Uncharacterized protein</fullName>
    </submittedName>
</protein>
<feature type="transmembrane region" description="Helical" evidence="1">
    <location>
        <begin position="72"/>
        <end position="92"/>
    </location>
</feature>
<dbReference type="Proteomes" id="UP000176484">
    <property type="component" value="Unassembled WGS sequence"/>
</dbReference>
<evidence type="ECO:0000313" key="2">
    <source>
        <dbReference type="EMBL" id="OGI45929.1"/>
    </source>
</evidence>